<dbReference type="OrthoDB" id="60858at2759"/>
<keyword evidence="1" id="KW-0812">Transmembrane</keyword>
<dbReference type="RefSeq" id="XP_037166314.1">
    <property type="nucleotide sequence ID" value="XM_037306779.1"/>
</dbReference>
<accession>A0A8H6L660</accession>
<dbReference type="EMBL" id="JACCJC010000016">
    <property type="protein sequence ID" value="KAF6236982.1"/>
    <property type="molecule type" value="Genomic_DNA"/>
</dbReference>
<keyword evidence="3" id="KW-1185">Reference proteome</keyword>
<feature type="transmembrane region" description="Helical" evidence="1">
    <location>
        <begin position="71"/>
        <end position="94"/>
    </location>
</feature>
<dbReference type="Proteomes" id="UP000578531">
    <property type="component" value="Unassembled WGS sequence"/>
</dbReference>
<dbReference type="PANTHER" id="PTHR37919">
    <property type="entry name" value="PROTEIN CBG05606"/>
    <property type="match status" value="1"/>
</dbReference>
<gene>
    <name evidence="2" type="ORF">HO173_004861</name>
</gene>
<protein>
    <recommendedName>
        <fullName evidence="4">EXPERA domain-containing protein</fullName>
    </recommendedName>
</protein>
<comment type="caution">
    <text evidence="2">The sequence shown here is derived from an EMBL/GenBank/DDBJ whole genome shotgun (WGS) entry which is preliminary data.</text>
</comment>
<feature type="transmembrane region" description="Helical" evidence="1">
    <location>
        <begin position="41"/>
        <end position="59"/>
    </location>
</feature>
<dbReference type="AlphaFoldDB" id="A0A8H6L660"/>
<evidence type="ECO:0000313" key="3">
    <source>
        <dbReference type="Proteomes" id="UP000578531"/>
    </source>
</evidence>
<evidence type="ECO:0000313" key="2">
    <source>
        <dbReference type="EMBL" id="KAF6236982.1"/>
    </source>
</evidence>
<evidence type="ECO:0008006" key="4">
    <source>
        <dbReference type="Google" id="ProtNLM"/>
    </source>
</evidence>
<name>A0A8H6L660_9LECA</name>
<evidence type="ECO:0000256" key="1">
    <source>
        <dbReference type="SAM" id="Phobius"/>
    </source>
</evidence>
<organism evidence="2 3">
    <name type="scientific">Letharia columbiana</name>
    <dbReference type="NCBI Taxonomy" id="112416"/>
    <lineage>
        <taxon>Eukaryota</taxon>
        <taxon>Fungi</taxon>
        <taxon>Dikarya</taxon>
        <taxon>Ascomycota</taxon>
        <taxon>Pezizomycotina</taxon>
        <taxon>Lecanoromycetes</taxon>
        <taxon>OSLEUM clade</taxon>
        <taxon>Lecanoromycetidae</taxon>
        <taxon>Lecanorales</taxon>
        <taxon>Lecanorineae</taxon>
        <taxon>Parmeliaceae</taxon>
        <taxon>Letharia</taxon>
    </lineage>
</organism>
<reference evidence="2 3" key="1">
    <citation type="journal article" date="2020" name="Genomics">
        <title>Complete, high-quality genomes from long-read metagenomic sequencing of two wolf lichen thalli reveals enigmatic genome architecture.</title>
        <authorList>
            <person name="McKenzie S.K."/>
            <person name="Walston R.F."/>
            <person name="Allen J.L."/>
        </authorList>
    </citation>
    <scope>NUCLEOTIDE SEQUENCE [LARGE SCALE GENOMIC DNA]</scope>
    <source>
        <strain evidence="2">WasteWater2</strain>
    </source>
</reference>
<sequence length="164" mass="17786">MAPRGALHAPLFLPYALYGRVDHMYGAEAWEARNGFTGAQAGLNVVESVGYAAYLWVVWRCGEGGVVGGGWGGVACLVGFAVSVMTVSKTVLYWCNEFFSGFDNIGHNDALSLLFLWIIPNGLWLVFPSYMVYEFARDILHGLSIASGDRSSKPARAATPTKDE</sequence>
<proteinExistence type="predicted"/>
<dbReference type="PANTHER" id="PTHR37919:SF2">
    <property type="entry name" value="EXPERA DOMAIN-CONTAINING PROTEIN"/>
    <property type="match status" value="1"/>
</dbReference>
<keyword evidence="1" id="KW-1133">Transmembrane helix</keyword>
<keyword evidence="1" id="KW-0472">Membrane</keyword>
<dbReference type="GeneID" id="59286525"/>
<feature type="transmembrane region" description="Helical" evidence="1">
    <location>
        <begin position="114"/>
        <end position="133"/>
    </location>
</feature>